<dbReference type="SUPFAM" id="SSF56801">
    <property type="entry name" value="Acetyl-CoA synthetase-like"/>
    <property type="match status" value="1"/>
</dbReference>
<proteinExistence type="predicted"/>
<protein>
    <submittedName>
        <fullName evidence="3">Class I adenylate-forming enzyme family protein</fullName>
    </submittedName>
</protein>
<evidence type="ECO:0000259" key="2">
    <source>
        <dbReference type="Pfam" id="PF13193"/>
    </source>
</evidence>
<dbReference type="PANTHER" id="PTHR43767:SF10">
    <property type="entry name" value="SURFACTIN SYNTHASE SUBUNIT 1"/>
    <property type="match status" value="1"/>
</dbReference>
<dbReference type="PANTHER" id="PTHR43767">
    <property type="entry name" value="LONG-CHAIN-FATTY-ACID--COA LIGASE"/>
    <property type="match status" value="1"/>
</dbReference>
<evidence type="ECO:0000259" key="1">
    <source>
        <dbReference type="Pfam" id="PF00501"/>
    </source>
</evidence>
<feature type="domain" description="AMP-dependent synthetase/ligase" evidence="1">
    <location>
        <begin position="11"/>
        <end position="101"/>
    </location>
</feature>
<reference evidence="3 4" key="1">
    <citation type="submission" date="2023-09" db="EMBL/GenBank/DDBJ databases">
        <authorList>
            <person name="Rey-Velasco X."/>
        </authorList>
    </citation>
    <scope>NUCLEOTIDE SEQUENCE [LARGE SCALE GENOMIC DNA]</scope>
    <source>
        <strain evidence="3 4">F390</strain>
    </source>
</reference>
<dbReference type="EMBL" id="JAVRHS010000014">
    <property type="protein sequence ID" value="MDT0576967.1"/>
    <property type="molecule type" value="Genomic_DNA"/>
</dbReference>
<dbReference type="InterPro" id="IPR025110">
    <property type="entry name" value="AMP-bd_C"/>
</dbReference>
<dbReference type="PROSITE" id="PS00455">
    <property type="entry name" value="AMP_BINDING"/>
    <property type="match status" value="1"/>
</dbReference>
<dbReference type="CDD" id="cd04433">
    <property type="entry name" value="AFD_class_I"/>
    <property type="match status" value="1"/>
</dbReference>
<dbReference type="InterPro" id="IPR045851">
    <property type="entry name" value="AMP-bd_C_sf"/>
</dbReference>
<name>A0ABU2ZK39_9SPHN</name>
<dbReference type="InterPro" id="IPR050237">
    <property type="entry name" value="ATP-dep_AMP-bd_enzyme"/>
</dbReference>
<evidence type="ECO:0000313" key="4">
    <source>
        <dbReference type="Proteomes" id="UP001259803"/>
    </source>
</evidence>
<dbReference type="Gene3D" id="3.40.50.12780">
    <property type="entry name" value="N-terminal domain of ligase-like"/>
    <property type="match status" value="1"/>
</dbReference>
<dbReference type="InterPro" id="IPR020845">
    <property type="entry name" value="AMP-binding_CS"/>
</dbReference>
<dbReference type="Pfam" id="PF13193">
    <property type="entry name" value="AMP-binding_C"/>
    <property type="match status" value="1"/>
</dbReference>
<dbReference type="Pfam" id="PF00501">
    <property type="entry name" value="AMP-binding"/>
    <property type="match status" value="2"/>
</dbReference>
<sequence length="473" mass="48917">MSGTTILEAIRRQAEQNPAAPALLIADKMGANSVSYGALLKLIRGFAGHLLEQGIAGADRIMLPMAAGDHAAVIAYLGTLWAGGVAVPYDPAQSAAALTQLTLRTGGRQVPDIDAVLFMDLPPGPAAPLAKADALAELVFSSGTTGEPKGVMLTHANIAASAAMIAGVIGNGPNDREVVTVPLTHSFGLGRIRSVLIAGGALQLMPGLHFPGAALAALQAGATGLSCVPVGLALLQTAAQGDLAAYAPALRYLELGSAPMSAAAKRALCDALPGVRLWMHYGLTEASRSTFLRLDSSDPLESVGRISPGVELVVRQEDGTPARTGAGGIVHLRGPHVASGYWNDGALTANRIDAQGWLDTRDEGWVDADSYLYLTGRADDQINVGGEKLSPVMVETAAQTHAQVTEAACIGMYDPVLGEVPRLFVVLTGDTMPDDILSHIAGQVPAYAVPHDVTALVALPRTASGKLQRNKLR</sequence>
<feature type="domain" description="AMP-binding enzyme C-terminal" evidence="2">
    <location>
        <begin position="394"/>
        <end position="466"/>
    </location>
</feature>
<organism evidence="3 4">
    <name type="scientific">Croceicoccus esteveae</name>
    <dbReference type="NCBI Taxonomy" id="3075597"/>
    <lineage>
        <taxon>Bacteria</taxon>
        <taxon>Pseudomonadati</taxon>
        <taxon>Pseudomonadota</taxon>
        <taxon>Alphaproteobacteria</taxon>
        <taxon>Sphingomonadales</taxon>
        <taxon>Erythrobacteraceae</taxon>
        <taxon>Croceicoccus</taxon>
    </lineage>
</organism>
<evidence type="ECO:0000313" key="3">
    <source>
        <dbReference type="EMBL" id="MDT0576967.1"/>
    </source>
</evidence>
<accession>A0ABU2ZK39</accession>
<gene>
    <name evidence="3" type="ORF">RM533_12395</name>
</gene>
<dbReference type="Proteomes" id="UP001259803">
    <property type="component" value="Unassembled WGS sequence"/>
</dbReference>
<dbReference type="InterPro" id="IPR042099">
    <property type="entry name" value="ANL_N_sf"/>
</dbReference>
<comment type="caution">
    <text evidence="3">The sequence shown here is derived from an EMBL/GenBank/DDBJ whole genome shotgun (WGS) entry which is preliminary data.</text>
</comment>
<dbReference type="RefSeq" id="WP_311341542.1">
    <property type="nucleotide sequence ID" value="NZ_JAVRHS010000014.1"/>
</dbReference>
<feature type="domain" description="AMP-dependent synthetase/ligase" evidence="1">
    <location>
        <begin position="125"/>
        <end position="342"/>
    </location>
</feature>
<dbReference type="InterPro" id="IPR000873">
    <property type="entry name" value="AMP-dep_synth/lig_dom"/>
</dbReference>
<dbReference type="Gene3D" id="3.30.300.30">
    <property type="match status" value="1"/>
</dbReference>
<keyword evidence="4" id="KW-1185">Reference proteome</keyword>